<comment type="caution">
    <text evidence="2">The sequence shown here is derived from an EMBL/GenBank/DDBJ whole genome shotgun (WGS) entry which is preliminary data.</text>
</comment>
<feature type="region of interest" description="Disordered" evidence="1">
    <location>
        <begin position="1"/>
        <end position="22"/>
    </location>
</feature>
<sequence>MIRNNGIQTNSKFKTQSANSNLGSRCEAIGKTKDLPTLAPRDEGRKETRILPCGGEEEYEWVEFCDFEPCLRINFGTSVNALPNFSAKMGGEKISLKQAIHIFSKMKFLEHGEEKAIVSF</sequence>
<proteinExistence type="predicted"/>
<evidence type="ECO:0000256" key="1">
    <source>
        <dbReference type="SAM" id="MobiDB-lite"/>
    </source>
</evidence>
<organism evidence="2 3">
    <name type="scientific">Araneus ventricosus</name>
    <name type="common">Orbweaver spider</name>
    <name type="synonym">Epeira ventricosa</name>
    <dbReference type="NCBI Taxonomy" id="182803"/>
    <lineage>
        <taxon>Eukaryota</taxon>
        <taxon>Metazoa</taxon>
        <taxon>Ecdysozoa</taxon>
        <taxon>Arthropoda</taxon>
        <taxon>Chelicerata</taxon>
        <taxon>Arachnida</taxon>
        <taxon>Araneae</taxon>
        <taxon>Araneomorphae</taxon>
        <taxon>Entelegynae</taxon>
        <taxon>Araneoidea</taxon>
        <taxon>Araneidae</taxon>
        <taxon>Araneus</taxon>
    </lineage>
</organism>
<protein>
    <submittedName>
        <fullName evidence="2">Uncharacterized protein</fullName>
    </submittedName>
</protein>
<evidence type="ECO:0000313" key="3">
    <source>
        <dbReference type="Proteomes" id="UP000499080"/>
    </source>
</evidence>
<reference evidence="2 3" key="1">
    <citation type="journal article" date="2019" name="Sci. Rep.">
        <title>Orb-weaving spider Araneus ventricosus genome elucidates the spidroin gene catalogue.</title>
        <authorList>
            <person name="Kono N."/>
            <person name="Nakamura H."/>
            <person name="Ohtoshi R."/>
            <person name="Moran D.A.P."/>
            <person name="Shinohara A."/>
            <person name="Yoshida Y."/>
            <person name="Fujiwara M."/>
            <person name="Mori M."/>
            <person name="Tomita M."/>
            <person name="Arakawa K."/>
        </authorList>
    </citation>
    <scope>NUCLEOTIDE SEQUENCE [LARGE SCALE GENOMIC DNA]</scope>
</reference>
<dbReference type="AlphaFoldDB" id="A0A4Y2PAP6"/>
<dbReference type="Proteomes" id="UP000499080">
    <property type="component" value="Unassembled WGS sequence"/>
</dbReference>
<accession>A0A4Y2PAP6</accession>
<gene>
    <name evidence="2" type="ORF">AVEN_189655_1</name>
</gene>
<keyword evidence="3" id="KW-1185">Reference proteome</keyword>
<dbReference type="EMBL" id="BGPR01010994">
    <property type="protein sequence ID" value="GBN49045.1"/>
    <property type="molecule type" value="Genomic_DNA"/>
</dbReference>
<name>A0A4Y2PAP6_ARAVE</name>
<evidence type="ECO:0000313" key="2">
    <source>
        <dbReference type="EMBL" id="GBN49045.1"/>
    </source>
</evidence>